<keyword evidence="1 2" id="KW-0238">DNA-binding</keyword>
<dbReference type="Proteomes" id="UP000003340">
    <property type="component" value="Unassembled WGS sequence"/>
</dbReference>
<evidence type="ECO:0000313" key="4">
    <source>
        <dbReference type="EMBL" id="EEG31401.1"/>
    </source>
</evidence>
<reference evidence="4 5" key="1">
    <citation type="submission" date="2009-01" db="EMBL/GenBank/DDBJ databases">
        <authorList>
            <person name="Fulton L."/>
            <person name="Clifton S."/>
            <person name="Fulton B."/>
            <person name="Xu J."/>
            <person name="Minx P."/>
            <person name="Pepin K.H."/>
            <person name="Johnson M."/>
            <person name="Bhonagiri V."/>
            <person name="Nash W.E."/>
            <person name="Mardis E.R."/>
            <person name="Wilson R.K."/>
        </authorList>
    </citation>
    <scope>NUCLEOTIDE SEQUENCE [LARGE SCALE GENOMIC DNA]</scope>
    <source>
        <strain evidence="4 5">DSM 5476</strain>
    </source>
</reference>
<comment type="caution">
    <text evidence="4">The sequence shown here is derived from an EMBL/GenBank/DDBJ whole genome shotgun (WGS) entry which is preliminary data.</text>
</comment>
<feature type="DNA-binding region" description="OmpR/PhoB-type" evidence="2">
    <location>
        <begin position="23"/>
        <end position="83"/>
    </location>
</feature>
<organism evidence="4 5">
    <name type="scientific">[Clostridium] methylpentosum DSM 5476</name>
    <dbReference type="NCBI Taxonomy" id="537013"/>
    <lineage>
        <taxon>Bacteria</taxon>
        <taxon>Bacillati</taxon>
        <taxon>Bacillota</taxon>
        <taxon>Clostridia</taxon>
        <taxon>Eubacteriales</taxon>
        <taxon>Oscillospiraceae</taxon>
        <taxon>Oscillospiraceae incertae sedis</taxon>
    </lineage>
</organism>
<dbReference type="EMBL" id="ACEC01000035">
    <property type="protein sequence ID" value="EEG31401.1"/>
    <property type="molecule type" value="Genomic_DNA"/>
</dbReference>
<dbReference type="GO" id="GO:0000160">
    <property type="term" value="P:phosphorelay signal transduction system"/>
    <property type="evidence" value="ECO:0007669"/>
    <property type="project" value="InterPro"/>
</dbReference>
<protein>
    <recommendedName>
        <fullName evidence="3">OmpR/PhoB-type domain-containing protein</fullName>
    </recommendedName>
</protein>
<dbReference type="InterPro" id="IPR001867">
    <property type="entry name" value="OmpR/PhoB-type_DNA-bd"/>
</dbReference>
<evidence type="ECO:0000259" key="3">
    <source>
        <dbReference type="PROSITE" id="PS51755"/>
    </source>
</evidence>
<dbReference type="PROSITE" id="PS51755">
    <property type="entry name" value="OMPR_PHOB"/>
    <property type="match status" value="1"/>
</dbReference>
<dbReference type="InterPro" id="IPR016032">
    <property type="entry name" value="Sig_transdc_resp-reg_C-effctor"/>
</dbReference>
<evidence type="ECO:0000256" key="1">
    <source>
        <dbReference type="ARBA" id="ARBA00023125"/>
    </source>
</evidence>
<dbReference type="SUPFAM" id="SSF46894">
    <property type="entry name" value="C-terminal effector domain of the bipartite response regulators"/>
    <property type="match status" value="1"/>
</dbReference>
<keyword evidence="5" id="KW-1185">Reference proteome</keyword>
<accession>C0EAT3</accession>
<feature type="domain" description="OmpR/PhoB-type" evidence="3">
    <location>
        <begin position="23"/>
        <end position="83"/>
    </location>
</feature>
<dbReference type="AlphaFoldDB" id="C0EAT3"/>
<dbReference type="Gene3D" id="1.10.10.10">
    <property type="entry name" value="Winged helix-like DNA-binding domain superfamily/Winged helix DNA-binding domain"/>
    <property type="match status" value="1"/>
</dbReference>
<name>C0EAT3_9FIRM</name>
<dbReference type="GO" id="GO:0003677">
    <property type="term" value="F:DNA binding"/>
    <property type="evidence" value="ECO:0007669"/>
    <property type="project" value="UniProtKB-UniRule"/>
</dbReference>
<dbReference type="InterPro" id="IPR036388">
    <property type="entry name" value="WH-like_DNA-bd_sf"/>
</dbReference>
<reference evidence="4 5" key="2">
    <citation type="submission" date="2009-02" db="EMBL/GenBank/DDBJ databases">
        <title>Draft genome sequence of Clostridium methylpentosum (DSM 5476).</title>
        <authorList>
            <person name="Sudarsanam P."/>
            <person name="Ley R."/>
            <person name="Guruge J."/>
            <person name="Turnbaugh P.J."/>
            <person name="Mahowald M."/>
            <person name="Liep D."/>
            <person name="Gordon J."/>
        </authorList>
    </citation>
    <scope>NUCLEOTIDE SEQUENCE [LARGE SCALE GENOMIC DNA]</scope>
    <source>
        <strain evidence="4 5">DSM 5476</strain>
    </source>
</reference>
<dbReference type="HOGENOM" id="CLU_2536696_0_0_9"/>
<proteinExistence type="predicted"/>
<sequence>MISSILSLLSSHGADVQILTGDETKIRVASDLTIHQSERRVFLSNSEITLTSTRKEYDIFLYLIQNANQVLTFTQFMKMCGKN</sequence>
<evidence type="ECO:0000256" key="2">
    <source>
        <dbReference type="PROSITE-ProRule" id="PRU01091"/>
    </source>
</evidence>
<evidence type="ECO:0000313" key="5">
    <source>
        <dbReference type="Proteomes" id="UP000003340"/>
    </source>
</evidence>
<dbReference type="GO" id="GO:0006355">
    <property type="term" value="P:regulation of DNA-templated transcription"/>
    <property type="evidence" value="ECO:0007669"/>
    <property type="project" value="InterPro"/>
</dbReference>
<gene>
    <name evidence="4" type="ORF">CLOSTMETH_00947</name>
</gene>
<dbReference type="STRING" id="537013.CLOSTMETH_00947"/>